<name>A0A9D2R3W3_9FIRM</name>
<dbReference type="Proteomes" id="UP000823897">
    <property type="component" value="Unassembled WGS sequence"/>
</dbReference>
<protein>
    <submittedName>
        <fullName evidence="1">Uncharacterized protein</fullName>
    </submittedName>
</protein>
<dbReference type="AlphaFoldDB" id="A0A9D2R3W3"/>
<proteinExistence type="predicted"/>
<sequence length="115" mass="12655">MLCGVYIAEEGEYARGIGPKLSLYPNGEGDFHVHSASSYIASGGYEAAGGKLILTDEFSDEPQDIYTFEIADNKLIFLADESAEVWDYGPGTAADGMVFVYDEEQTEWYMAEDLD</sequence>
<accession>A0A9D2R3W3</accession>
<gene>
    <name evidence="1" type="ORF">H9911_04510</name>
</gene>
<organism evidence="1 2">
    <name type="scientific">Candidatus Mediterraneibacter tabaqchaliae</name>
    <dbReference type="NCBI Taxonomy" id="2838689"/>
    <lineage>
        <taxon>Bacteria</taxon>
        <taxon>Bacillati</taxon>
        <taxon>Bacillota</taxon>
        <taxon>Clostridia</taxon>
        <taxon>Lachnospirales</taxon>
        <taxon>Lachnospiraceae</taxon>
        <taxon>Mediterraneibacter</taxon>
    </lineage>
</organism>
<evidence type="ECO:0000313" key="1">
    <source>
        <dbReference type="EMBL" id="HJD33789.1"/>
    </source>
</evidence>
<comment type="caution">
    <text evidence="1">The sequence shown here is derived from an EMBL/GenBank/DDBJ whole genome shotgun (WGS) entry which is preliminary data.</text>
</comment>
<reference evidence="1" key="1">
    <citation type="journal article" date="2021" name="PeerJ">
        <title>Extensive microbial diversity within the chicken gut microbiome revealed by metagenomics and culture.</title>
        <authorList>
            <person name="Gilroy R."/>
            <person name="Ravi A."/>
            <person name="Getino M."/>
            <person name="Pursley I."/>
            <person name="Horton D.L."/>
            <person name="Alikhan N.F."/>
            <person name="Baker D."/>
            <person name="Gharbi K."/>
            <person name="Hall N."/>
            <person name="Watson M."/>
            <person name="Adriaenssens E.M."/>
            <person name="Foster-Nyarko E."/>
            <person name="Jarju S."/>
            <person name="Secka A."/>
            <person name="Antonio M."/>
            <person name="Oren A."/>
            <person name="Chaudhuri R.R."/>
            <person name="La Ragione R."/>
            <person name="Hildebrand F."/>
            <person name="Pallen M.J."/>
        </authorList>
    </citation>
    <scope>NUCLEOTIDE SEQUENCE</scope>
    <source>
        <strain evidence="1">ChiGjej3B3-11674</strain>
    </source>
</reference>
<evidence type="ECO:0000313" key="2">
    <source>
        <dbReference type="Proteomes" id="UP000823897"/>
    </source>
</evidence>
<dbReference type="EMBL" id="DWUV01000083">
    <property type="protein sequence ID" value="HJD33789.1"/>
    <property type="molecule type" value="Genomic_DNA"/>
</dbReference>
<reference evidence="1" key="2">
    <citation type="submission" date="2021-04" db="EMBL/GenBank/DDBJ databases">
        <authorList>
            <person name="Gilroy R."/>
        </authorList>
    </citation>
    <scope>NUCLEOTIDE SEQUENCE</scope>
    <source>
        <strain evidence="1">ChiGjej3B3-11674</strain>
    </source>
</reference>